<dbReference type="EMBL" id="WCRY01000012">
    <property type="protein sequence ID" value="KAB4481414.1"/>
    <property type="molecule type" value="Genomic_DNA"/>
</dbReference>
<evidence type="ECO:0000259" key="3">
    <source>
        <dbReference type="Pfam" id="PF17168"/>
    </source>
</evidence>
<evidence type="ECO:0000313" key="12">
    <source>
        <dbReference type="Proteomes" id="UP001156218"/>
    </source>
</evidence>
<dbReference type="SUPFAM" id="SSF49785">
    <property type="entry name" value="Galactose-binding domain-like"/>
    <property type="match status" value="1"/>
</dbReference>
<evidence type="ECO:0000313" key="4">
    <source>
        <dbReference type="EMBL" id="KAB4314324.1"/>
    </source>
</evidence>
<dbReference type="SUPFAM" id="SSF48208">
    <property type="entry name" value="Six-hairpin glycosidases"/>
    <property type="match status" value="1"/>
</dbReference>
<dbReference type="EMBL" id="QSJP01000002">
    <property type="protein sequence ID" value="RHD90759.1"/>
    <property type="molecule type" value="Genomic_DNA"/>
</dbReference>
<reference evidence="10 11" key="2">
    <citation type="journal article" date="2019" name="Nat. Med.">
        <title>A library of human gut bacterial isolates paired with longitudinal multiomics data enables mechanistic microbiome research.</title>
        <authorList>
            <person name="Poyet M."/>
            <person name="Groussin M."/>
            <person name="Gibbons S.M."/>
            <person name="Avila-Pacheco J."/>
            <person name="Jiang X."/>
            <person name="Kearney S.M."/>
            <person name="Perrotta A.R."/>
            <person name="Berdy B."/>
            <person name="Zhao S."/>
            <person name="Lieberman T.D."/>
            <person name="Swanson P.K."/>
            <person name="Smith M."/>
            <person name="Roesemann S."/>
            <person name="Alexander J.E."/>
            <person name="Rich S.A."/>
            <person name="Livny J."/>
            <person name="Vlamakis H."/>
            <person name="Clish C."/>
            <person name="Bullock K."/>
            <person name="Deik A."/>
            <person name="Scott J."/>
            <person name="Pierce K.A."/>
            <person name="Xavier R.J."/>
            <person name="Alm E.J."/>
        </authorList>
    </citation>
    <scope>NUCLEOTIDE SEQUENCE [LARGE SCALE GENOMIC DNA]</scope>
    <source>
        <strain evidence="5 10">BIOML-A162</strain>
        <strain evidence="4 11">BIOML-A188</strain>
    </source>
</reference>
<dbReference type="PANTHER" id="PTHR31987:SF1">
    <property type="entry name" value="GLUTAMINASE A"/>
    <property type="match status" value="1"/>
</dbReference>
<dbReference type="EMBL" id="WCSY01000006">
    <property type="protein sequence ID" value="KAB4314324.1"/>
    <property type="molecule type" value="Genomic_DNA"/>
</dbReference>
<evidence type="ECO:0000313" key="8">
    <source>
        <dbReference type="EMBL" id="UYU68207.1"/>
    </source>
</evidence>
<dbReference type="Proteomes" id="UP001217776">
    <property type="component" value="Unassembled WGS sequence"/>
</dbReference>
<dbReference type="InterPro" id="IPR012341">
    <property type="entry name" value="6hp_glycosidase-like_sf"/>
</dbReference>
<protein>
    <submittedName>
        <fullName evidence="7">DUF4965 domain-containing protein</fullName>
    </submittedName>
</protein>
<evidence type="ECO:0000313" key="10">
    <source>
        <dbReference type="Proteomes" id="UP000436858"/>
    </source>
</evidence>
<reference evidence="8 12" key="3">
    <citation type="submission" date="2021-06" db="EMBL/GenBank/DDBJ databases">
        <title>Interrogation of the integrated mobile genetic elements in gut-associated Bacteroides with a consensus prediction approach.</title>
        <authorList>
            <person name="Campbell D.E."/>
            <person name="Leigh J.R."/>
            <person name="Kim T."/>
            <person name="England W."/>
            <person name="Whitaker R.J."/>
            <person name="Degnan P.H."/>
        </authorList>
    </citation>
    <scope>NUCLEOTIDE SEQUENCE [LARGE SCALE GENOMIC DNA]</scope>
    <source>
        <strain evidence="8 12">WAL8669</strain>
    </source>
</reference>
<evidence type="ECO:0000313" key="9">
    <source>
        <dbReference type="Proteomes" id="UP000284785"/>
    </source>
</evidence>
<dbReference type="Pfam" id="PF16335">
    <property type="entry name" value="GtaA_6_Hairpin"/>
    <property type="match status" value="1"/>
</dbReference>
<evidence type="ECO:0000259" key="1">
    <source>
        <dbReference type="Pfam" id="PF16334"/>
    </source>
</evidence>
<dbReference type="GO" id="GO:0005975">
    <property type="term" value="P:carbohydrate metabolic process"/>
    <property type="evidence" value="ECO:0007669"/>
    <property type="project" value="InterPro"/>
</dbReference>
<dbReference type="Pfam" id="PF16334">
    <property type="entry name" value="DUF4964"/>
    <property type="match status" value="1"/>
</dbReference>
<dbReference type="InterPro" id="IPR032515">
    <property type="entry name" value="DUF4964"/>
</dbReference>
<organism evidence="7 9">
    <name type="scientific">Bacteroides thetaiotaomicron</name>
    <dbReference type="NCBI Taxonomy" id="818"/>
    <lineage>
        <taxon>Bacteria</taxon>
        <taxon>Pseudomonadati</taxon>
        <taxon>Bacteroidota</taxon>
        <taxon>Bacteroidia</taxon>
        <taxon>Bacteroidales</taxon>
        <taxon>Bacteroidaceae</taxon>
        <taxon>Bacteroides</taxon>
    </lineage>
</organism>
<feature type="domain" description="Glutaminase A central" evidence="2">
    <location>
        <begin position="491"/>
        <end position="828"/>
    </location>
</feature>
<dbReference type="RefSeq" id="WP_008767695.1">
    <property type="nucleotide sequence ID" value="NZ_BAABXH010000002.1"/>
</dbReference>
<dbReference type="EMBL" id="JAQNVG010000003">
    <property type="protein sequence ID" value="MDC2234710.1"/>
    <property type="molecule type" value="Genomic_DNA"/>
</dbReference>
<evidence type="ECO:0000313" key="5">
    <source>
        <dbReference type="EMBL" id="KAB4481414.1"/>
    </source>
</evidence>
<feature type="domain" description="DUF4964" evidence="1">
    <location>
        <begin position="8"/>
        <end position="95"/>
    </location>
</feature>
<sequence length="837" mass="95462">MNKLFSTIMSVCLACNVQATDLFKTSQDIALRAPSVPLITSDTYLAIWSPYNELNEGNTEHWTAATHPLLGALRVDGKVYRFMGKDKLNLETILPMTNTERWEAKFTMSQPAANWIQPQFDDSGWTKGKAAFGTKDMKRIGTEWNTEDIWVRRSFNLNQDLTNDIIYLRYSHDDVFELYLNGEKLVATDYSWNDDVTIELSASAKAKLRKGTNIIAAHCHNTTGGAYVDFGLFRENKQLSNFKEAAIQKSVDVLPTQTYYTFTCGPVELDLVFTAPLLMEDLDLISTPINYISYRVRSLDKKQHDVQVYIETTPQLAVHEPSQPTISEKISKNGMDYLKAGTIDQPYVKRKGDGVRIDWGYAYLGSNSAPNKDLSIGNYYDMKQAFITNGKLLPNSQDFITRSESDMPAMAYTENLGKVDNQGKSGYVMLGYDDIYSIEYFYERRMAYWKHNGQVSIFDAFERAQASYPSLMKRCRAFDQQLMADAEKAGGRKYAELLALTYRHSITAHKLLTDKEGNLLFLSKENHSNGCINTVDLTYPSAPLYLIYNTELMKGMLNSIFYYSESGRWNKPYPAHDLGTYPIANGQLYGEDMPIEEAGNMILVTTAISMMEGNANYASKYWETLSTWANYLIENGLDPENQLCTDDFAGHLAHNANLSAKAIMAIAGYGEMARMLGKETTANKYIETAKRLAIEWEKMAFDDDHYKLAFDKPGTWSQKYNLIWDKVFNMNIFPQKVFDTEIPFYLTKQNKYGLLLDSRAQYTKSDWVLWSACMSPDDATFQKFIDPIYTYANETTSRVPISDWHDTNTGKMMNFKARSVVGGYYMKLLMEKVKEQK</sequence>
<evidence type="ECO:0000313" key="7">
    <source>
        <dbReference type="EMBL" id="RHD90759.1"/>
    </source>
</evidence>
<dbReference type="Proteomes" id="UP001156218">
    <property type="component" value="Chromosome"/>
</dbReference>
<dbReference type="InterPro" id="IPR033433">
    <property type="entry name" value="GtaA_N"/>
</dbReference>
<dbReference type="Gene3D" id="1.50.10.10">
    <property type="match status" value="1"/>
</dbReference>
<dbReference type="Proteomes" id="UP000436858">
    <property type="component" value="Unassembled WGS sequence"/>
</dbReference>
<proteinExistence type="predicted"/>
<dbReference type="InterPro" id="IPR032514">
    <property type="entry name" value="GtaA_central"/>
</dbReference>
<dbReference type="InterPro" id="IPR008979">
    <property type="entry name" value="Galactose-bd-like_sf"/>
</dbReference>
<evidence type="ECO:0000259" key="2">
    <source>
        <dbReference type="Pfam" id="PF16335"/>
    </source>
</evidence>
<dbReference type="Proteomes" id="UP000440614">
    <property type="component" value="Unassembled WGS sequence"/>
</dbReference>
<evidence type="ECO:0000313" key="11">
    <source>
        <dbReference type="Proteomes" id="UP000440614"/>
    </source>
</evidence>
<dbReference type="PANTHER" id="PTHR31987">
    <property type="entry name" value="GLUTAMINASE A-RELATED"/>
    <property type="match status" value="1"/>
</dbReference>
<reference evidence="7 9" key="1">
    <citation type="submission" date="2018-08" db="EMBL/GenBank/DDBJ databases">
        <title>A genome reference for cultivated species of the human gut microbiota.</title>
        <authorList>
            <person name="Zou Y."/>
            <person name="Xue W."/>
            <person name="Luo G."/>
        </authorList>
    </citation>
    <scope>NUCLEOTIDE SEQUENCE [LARGE SCALE GENOMIC DNA]</scope>
    <source>
        <strain evidence="7 9">AM30-26</strain>
    </source>
</reference>
<feature type="domain" description="Glutaminase A N-terminal" evidence="3">
    <location>
        <begin position="256"/>
        <end position="485"/>
    </location>
</feature>
<gene>
    <name evidence="7" type="ORF">DW780_01975</name>
    <name evidence="5" type="ORF">GAN91_14135</name>
    <name evidence="4" type="ORF">GAO51_08150</name>
    <name evidence="8" type="ORF">KQP68_07985</name>
    <name evidence="6" type="ORF">PO127_02965</name>
</gene>
<accession>C6IUM8</accession>
<evidence type="ECO:0000313" key="6">
    <source>
        <dbReference type="EMBL" id="MDC2234710.1"/>
    </source>
</evidence>
<dbReference type="EMBL" id="CP083680">
    <property type="protein sequence ID" value="UYU68207.1"/>
    <property type="molecule type" value="Genomic_DNA"/>
</dbReference>
<dbReference type="KEGG" id="btho:Btheta7330_04786"/>
<dbReference type="InterPro" id="IPR052743">
    <property type="entry name" value="Glutaminase_GtaA"/>
</dbReference>
<dbReference type="Pfam" id="PF17168">
    <property type="entry name" value="DUF5127"/>
    <property type="match status" value="1"/>
</dbReference>
<dbReference type="Proteomes" id="UP000284785">
    <property type="component" value="Unassembled WGS sequence"/>
</dbReference>
<accession>A0A0P0FSC3</accession>
<dbReference type="GeneID" id="60924688"/>
<dbReference type="AlphaFoldDB" id="A0A0P0FSC3"/>
<dbReference type="InterPro" id="IPR008928">
    <property type="entry name" value="6-hairpin_glycosidase_sf"/>
</dbReference>
<name>A0A0P0FSC3_BACT4</name>
<dbReference type="Gene3D" id="2.60.120.260">
    <property type="entry name" value="Galactose-binding domain-like"/>
    <property type="match status" value="1"/>
</dbReference>
<reference evidence="6" key="4">
    <citation type="submission" date="2022-10" db="EMBL/GenBank/DDBJ databases">
        <title>Human gut microbiome strain richness.</title>
        <authorList>
            <person name="Chen-Liaw A."/>
        </authorList>
    </citation>
    <scope>NUCLEOTIDE SEQUENCE</scope>
    <source>
        <strain evidence="6">1001283st1_A3_1001283B150304_161114</strain>
    </source>
</reference>